<proteinExistence type="predicted"/>
<evidence type="ECO:0000313" key="1">
    <source>
        <dbReference type="EMBL" id="MPM84851.1"/>
    </source>
</evidence>
<accession>A0A645D6G6</accession>
<gene>
    <name evidence="1" type="ORF">SDC9_131927</name>
</gene>
<protein>
    <recommendedName>
        <fullName evidence="2">3D-(3,5/4)-trihydroxycyclohexane-1,2-dione hydrolase</fullName>
    </recommendedName>
</protein>
<organism evidence="1">
    <name type="scientific">bioreactor metagenome</name>
    <dbReference type="NCBI Taxonomy" id="1076179"/>
    <lineage>
        <taxon>unclassified sequences</taxon>
        <taxon>metagenomes</taxon>
        <taxon>ecological metagenomes</taxon>
    </lineage>
</organism>
<sequence>MLRVGTIDEFRAAYREAVAGDRAVMIHIETDLYGPNPPSSSWWDVAVSQVSRLESTQRAYEEYVDAKRAQRAYLN</sequence>
<dbReference type="EMBL" id="VSSQ01033308">
    <property type="protein sequence ID" value="MPM84851.1"/>
    <property type="molecule type" value="Genomic_DNA"/>
</dbReference>
<dbReference type="SUPFAM" id="SSF52518">
    <property type="entry name" value="Thiamin diphosphate-binding fold (THDP-binding)"/>
    <property type="match status" value="1"/>
</dbReference>
<dbReference type="InterPro" id="IPR029061">
    <property type="entry name" value="THDP-binding"/>
</dbReference>
<evidence type="ECO:0008006" key="2">
    <source>
        <dbReference type="Google" id="ProtNLM"/>
    </source>
</evidence>
<reference evidence="1" key="1">
    <citation type="submission" date="2019-08" db="EMBL/GenBank/DDBJ databases">
        <authorList>
            <person name="Kucharzyk K."/>
            <person name="Murdoch R.W."/>
            <person name="Higgins S."/>
            <person name="Loffler F."/>
        </authorList>
    </citation>
    <scope>NUCLEOTIDE SEQUENCE</scope>
</reference>
<dbReference type="AlphaFoldDB" id="A0A645D6G6"/>
<name>A0A645D6G6_9ZZZZ</name>
<comment type="caution">
    <text evidence="1">The sequence shown here is derived from an EMBL/GenBank/DDBJ whole genome shotgun (WGS) entry which is preliminary data.</text>
</comment>